<sequence>MRPHIVPPAESFCWTREVDFACWNSSATVVSYMQRRGIARDDAGFKELTAKYIGRLTALVAKSGKTAVAWQEAMDHYGPTAANPTPPSARLPSDLVVEQWLQPAWNWANLSAITGQGYLGRPDATWPTGHSGFEALVTLGWYLDGTASLNAWEEAYAREPLTNKTCVYDAAGHEAACACSCPSGPWRDGKCHCFDLRGSAKAAKVLGGEAPLWGEHIDRTNLEPRAFPRASAVAERLWSPVWRNNASAAAPRLLKHRCRMIERGVRVTPLGPGFC</sequence>
<dbReference type="STRING" id="2903.R1CP20"/>
<dbReference type="PANTHER" id="PTHR22600:SF21">
    <property type="entry name" value="BETA-HEXOSAMINIDASE A"/>
    <property type="match status" value="1"/>
</dbReference>
<dbReference type="KEGG" id="ehx:EMIHUDRAFT_446686"/>
<dbReference type="PANTHER" id="PTHR22600">
    <property type="entry name" value="BETA-HEXOSAMINIDASE"/>
    <property type="match status" value="1"/>
</dbReference>
<dbReference type="GO" id="GO:0016020">
    <property type="term" value="C:membrane"/>
    <property type="evidence" value="ECO:0007669"/>
    <property type="project" value="TreeGrafter"/>
</dbReference>
<dbReference type="RefSeq" id="XP_005756444.1">
    <property type="nucleotide sequence ID" value="XM_005756387.1"/>
</dbReference>
<dbReference type="InterPro" id="IPR025705">
    <property type="entry name" value="Beta_hexosaminidase_sua/sub"/>
</dbReference>
<evidence type="ECO:0000256" key="2">
    <source>
        <dbReference type="ARBA" id="ARBA00006285"/>
    </source>
</evidence>
<dbReference type="Gene3D" id="3.20.20.80">
    <property type="entry name" value="Glycosidases"/>
    <property type="match status" value="1"/>
</dbReference>
<comment type="catalytic activity">
    <reaction evidence="1">
        <text>Hydrolysis of terminal non-reducing N-acetyl-D-hexosamine residues in N-acetyl-beta-D-hexosaminides.</text>
        <dbReference type="EC" id="3.2.1.52"/>
    </reaction>
</comment>
<accession>A0A0D3HYD0</accession>
<dbReference type="OMA" id="EAWTHFG"/>
<evidence type="ECO:0000259" key="6">
    <source>
        <dbReference type="Pfam" id="PF00728"/>
    </source>
</evidence>
<dbReference type="eggNOG" id="KOG2499">
    <property type="taxonomic scope" value="Eukaryota"/>
</dbReference>
<dbReference type="SUPFAM" id="SSF51445">
    <property type="entry name" value="(Trans)glycosidases"/>
    <property type="match status" value="1"/>
</dbReference>
<name>A0A0D3HYD0_EMIH1</name>
<evidence type="ECO:0000256" key="3">
    <source>
        <dbReference type="ARBA" id="ARBA00012663"/>
    </source>
</evidence>
<feature type="active site" description="Proton donor" evidence="5">
    <location>
        <position position="17"/>
    </location>
</feature>
<dbReference type="GO" id="GO:0030203">
    <property type="term" value="P:glycosaminoglycan metabolic process"/>
    <property type="evidence" value="ECO:0007669"/>
    <property type="project" value="TreeGrafter"/>
</dbReference>
<keyword evidence="8" id="KW-1185">Reference proteome</keyword>
<organism evidence="7 8">
    <name type="scientific">Emiliania huxleyi (strain CCMP1516)</name>
    <dbReference type="NCBI Taxonomy" id="280463"/>
    <lineage>
        <taxon>Eukaryota</taxon>
        <taxon>Haptista</taxon>
        <taxon>Haptophyta</taxon>
        <taxon>Prymnesiophyceae</taxon>
        <taxon>Isochrysidales</taxon>
        <taxon>Noelaerhabdaceae</taxon>
        <taxon>Emiliania</taxon>
    </lineage>
</organism>
<dbReference type="Proteomes" id="UP000013827">
    <property type="component" value="Unassembled WGS sequence"/>
</dbReference>
<dbReference type="EnsemblProtists" id="EOD04015">
    <property type="protein sequence ID" value="EOD04015"/>
    <property type="gene ID" value="EMIHUDRAFT_446686"/>
</dbReference>
<evidence type="ECO:0000256" key="4">
    <source>
        <dbReference type="ARBA" id="ARBA00022801"/>
    </source>
</evidence>
<evidence type="ECO:0000313" key="7">
    <source>
        <dbReference type="EnsemblProtists" id="EOD04015"/>
    </source>
</evidence>
<reference evidence="7" key="2">
    <citation type="submission" date="2024-10" db="UniProtKB">
        <authorList>
            <consortium name="EnsemblProtists"/>
        </authorList>
    </citation>
    <scope>IDENTIFICATION</scope>
</reference>
<dbReference type="PaxDb" id="2903-EOD04015"/>
<comment type="similarity">
    <text evidence="2">Belongs to the glycosyl hydrolase 20 family.</text>
</comment>
<proteinExistence type="inferred from homology"/>
<evidence type="ECO:0000256" key="5">
    <source>
        <dbReference type="PIRSR" id="PIRSR625705-1"/>
    </source>
</evidence>
<evidence type="ECO:0000313" key="8">
    <source>
        <dbReference type="Proteomes" id="UP000013827"/>
    </source>
</evidence>
<keyword evidence="4" id="KW-0378">Hydrolase</keyword>
<dbReference type="HOGENOM" id="CLU_1013505_0_0_1"/>
<reference evidence="8" key="1">
    <citation type="journal article" date="2013" name="Nature">
        <title>Pan genome of the phytoplankton Emiliania underpins its global distribution.</title>
        <authorList>
            <person name="Read B.A."/>
            <person name="Kegel J."/>
            <person name="Klute M.J."/>
            <person name="Kuo A."/>
            <person name="Lefebvre S.C."/>
            <person name="Maumus F."/>
            <person name="Mayer C."/>
            <person name="Miller J."/>
            <person name="Monier A."/>
            <person name="Salamov A."/>
            <person name="Young J."/>
            <person name="Aguilar M."/>
            <person name="Claverie J.M."/>
            <person name="Frickenhaus S."/>
            <person name="Gonzalez K."/>
            <person name="Herman E.K."/>
            <person name="Lin Y.C."/>
            <person name="Napier J."/>
            <person name="Ogata H."/>
            <person name="Sarno A.F."/>
            <person name="Shmutz J."/>
            <person name="Schroeder D."/>
            <person name="de Vargas C."/>
            <person name="Verret F."/>
            <person name="von Dassow P."/>
            <person name="Valentin K."/>
            <person name="Van de Peer Y."/>
            <person name="Wheeler G."/>
            <person name="Dacks J.B."/>
            <person name="Delwiche C.F."/>
            <person name="Dyhrman S.T."/>
            <person name="Glockner G."/>
            <person name="John U."/>
            <person name="Richards T."/>
            <person name="Worden A.Z."/>
            <person name="Zhang X."/>
            <person name="Grigoriev I.V."/>
            <person name="Allen A.E."/>
            <person name="Bidle K."/>
            <person name="Borodovsky M."/>
            <person name="Bowler C."/>
            <person name="Brownlee C."/>
            <person name="Cock J.M."/>
            <person name="Elias M."/>
            <person name="Gladyshev V.N."/>
            <person name="Groth M."/>
            <person name="Guda C."/>
            <person name="Hadaegh A."/>
            <person name="Iglesias-Rodriguez M.D."/>
            <person name="Jenkins J."/>
            <person name="Jones B.M."/>
            <person name="Lawson T."/>
            <person name="Leese F."/>
            <person name="Lindquist E."/>
            <person name="Lobanov A."/>
            <person name="Lomsadze A."/>
            <person name="Malik S.B."/>
            <person name="Marsh M.E."/>
            <person name="Mackinder L."/>
            <person name="Mock T."/>
            <person name="Mueller-Roeber B."/>
            <person name="Pagarete A."/>
            <person name="Parker M."/>
            <person name="Probert I."/>
            <person name="Quesneville H."/>
            <person name="Raines C."/>
            <person name="Rensing S.A."/>
            <person name="Riano-Pachon D.M."/>
            <person name="Richier S."/>
            <person name="Rokitta S."/>
            <person name="Shiraiwa Y."/>
            <person name="Soanes D.M."/>
            <person name="van der Giezen M."/>
            <person name="Wahlund T.M."/>
            <person name="Williams B."/>
            <person name="Wilson W."/>
            <person name="Wolfe G."/>
            <person name="Wurch L.L."/>
        </authorList>
    </citation>
    <scope>NUCLEOTIDE SEQUENCE</scope>
</reference>
<feature type="domain" description="Glycoside hydrolase family 20 catalytic" evidence="6">
    <location>
        <begin position="17"/>
        <end position="240"/>
    </location>
</feature>
<protein>
    <recommendedName>
        <fullName evidence="3">beta-N-acetylhexosaminidase</fullName>
        <ecNumber evidence="3">3.2.1.52</ecNumber>
    </recommendedName>
</protein>
<dbReference type="GeneID" id="17250166"/>
<dbReference type="GO" id="GO:0004563">
    <property type="term" value="F:beta-N-acetylhexosaminidase activity"/>
    <property type="evidence" value="ECO:0007669"/>
    <property type="project" value="UniProtKB-EC"/>
</dbReference>
<dbReference type="InterPro" id="IPR015883">
    <property type="entry name" value="Glyco_hydro_20_cat"/>
</dbReference>
<dbReference type="GO" id="GO:0005975">
    <property type="term" value="P:carbohydrate metabolic process"/>
    <property type="evidence" value="ECO:0007669"/>
    <property type="project" value="InterPro"/>
</dbReference>
<dbReference type="InterPro" id="IPR017853">
    <property type="entry name" value="GH"/>
</dbReference>
<dbReference type="AlphaFoldDB" id="A0A0D3HYD0"/>
<evidence type="ECO:0000256" key="1">
    <source>
        <dbReference type="ARBA" id="ARBA00001231"/>
    </source>
</evidence>
<dbReference type="Pfam" id="PF00728">
    <property type="entry name" value="Glyco_hydro_20"/>
    <property type="match status" value="1"/>
</dbReference>
<dbReference type="EC" id="3.2.1.52" evidence="3"/>